<dbReference type="EMBL" id="JMIX01000009">
    <property type="protein sequence ID" value="KEO92559.1"/>
    <property type="molecule type" value="Genomic_DNA"/>
</dbReference>
<organism evidence="4 5">
    <name type="scientific">Erythrobacter litoralis</name>
    <dbReference type="NCBI Taxonomy" id="39960"/>
    <lineage>
        <taxon>Bacteria</taxon>
        <taxon>Pseudomonadati</taxon>
        <taxon>Pseudomonadota</taxon>
        <taxon>Alphaproteobacteria</taxon>
        <taxon>Sphingomonadales</taxon>
        <taxon>Erythrobacteraceae</taxon>
        <taxon>Erythrobacter/Porphyrobacter group</taxon>
        <taxon>Erythrobacter</taxon>
    </lineage>
</organism>
<proteinExistence type="inferred from homology"/>
<dbReference type="Pfam" id="PF01980">
    <property type="entry name" value="TrmO_N"/>
    <property type="match status" value="1"/>
</dbReference>
<feature type="domain" description="TsaA-like" evidence="3">
    <location>
        <begin position="5"/>
        <end position="138"/>
    </location>
</feature>
<dbReference type="InterPro" id="IPR023370">
    <property type="entry name" value="TrmO-like_N"/>
</dbReference>
<comment type="caution">
    <text evidence="4">The sequence shown here is derived from an EMBL/GenBank/DDBJ whole genome shotgun (WGS) entry which is preliminary data.</text>
</comment>
<keyword evidence="5" id="KW-1185">Reference proteome</keyword>
<evidence type="ECO:0000259" key="3">
    <source>
        <dbReference type="PROSITE" id="PS51668"/>
    </source>
</evidence>
<gene>
    <name evidence="4" type="ORF">EH32_14965</name>
</gene>
<sequence length="153" mass="17132">MNVSLFAIGHVRGGRDRVEDDQWGHVEAVIELDPARFGPEALEGLDEFSHVEVIFLFDRVDENAVHTGARHPRGMSDWPCVGIFAQRGKDRPNRLGLTTCEVIGIKGLSVSVRGLDAVNGTPVLDLKPVMSGFRPRGELREPQWARDIMKDYW</sequence>
<dbReference type="Proteomes" id="UP000027866">
    <property type="component" value="Unassembled WGS sequence"/>
</dbReference>
<evidence type="ECO:0000256" key="2">
    <source>
        <dbReference type="ARBA" id="ARBA00033753"/>
    </source>
</evidence>
<dbReference type="RefSeq" id="WP_034905176.1">
    <property type="nucleotide sequence ID" value="NZ_CP017057.1"/>
</dbReference>
<dbReference type="CDD" id="cd09281">
    <property type="entry name" value="UPF0066"/>
    <property type="match status" value="1"/>
</dbReference>
<dbReference type="InterPro" id="IPR036414">
    <property type="entry name" value="YaeB_N_sf"/>
</dbReference>
<protein>
    <submittedName>
        <fullName evidence="4">Transcriptional regulator</fullName>
    </submittedName>
</protein>
<dbReference type="InterPro" id="IPR036413">
    <property type="entry name" value="YaeB-like_sf"/>
</dbReference>
<accession>A0A074MGI2</accession>
<dbReference type="PANTHER" id="PTHR12818">
    <property type="entry name" value="TRNA (ADENINE(37)-N6)-METHYLTRANSFERASE"/>
    <property type="match status" value="1"/>
</dbReference>
<reference evidence="4 5" key="1">
    <citation type="submission" date="2014-04" db="EMBL/GenBank/DDBJ databases">
        <title>A comprehensive comparison of genomes of Erythrobacter spp. Strains.</title>
        <authorList>
            <person name="Zheng Q."/>
        </authorList>
    </citation>
    <scope>NUCLEOTIDE SEQUENCE [LARGE SCALE GENOMIC DNA]</scope>
    <source>
        <strain evidence="4 5">DSM 8509</strain>
    </source>
</reference>
<evidence type="ECO:0000313" key="5">
    <source>
        <dbReference type="Proteomes" id="UP000027866"/>
    </source>
</evidence>
<dbReference type="SUPFAM" id="SSF118196">
    <property type="entry name" value="YaeB-like"/>
    <property type="match status" value="1"/>
</dbReference>
<dbReference type="PANTHER" id="PTHR12818:SF0">
    <property type="entry name" value="TRNA (ADENINE(37)-N6)-METHYLTRANSFERASE"/>
    <property type="match status" value="1"/>
</dbReference>
<evidence type="ECO:0000313" key="4">
    <source>
        <dbReference type="EMBL" id="KEO92559.1"/>
    </source>
</evidence>
<dbReference type="Gene3D" id="2.40.30.70">
    <property type="entry name" value="YaeB-like"/>
    <property type="match status" value="1"/>
</dbReference>
<keyword evidence="1" id="KW-0949">S-adenosyl-L-methionine</keyword>
<dbReference type="PROSITE" id="PS51668">
    <property type="entry name" value="TSAA_2"/>
    <property type="match status" value="1"/>
</dbReference>
<evidence type="ECO:0000256" key="1">
    <source>
        <dbReference type="ARBA" id="ARBA00022691"/>
    </source>
</evidence>
<dbReference type="AlphaFoldDB" id="A0A074MGI2"/>
<name>A0A074MGI2_9SPHN</name>
<dbReference type="InterPro" id="IPR040372">
    <property type="entry name" value="YaeB-like"/>
</dbReference>
<comment type="similarity">
    <text evidence="2">Belongs to the tRNA methyltransferase O family.</text>
</comment>